<reference evidence="2" key="2">
    <citation type="submission" date="2020-09" db="EMBL/GenBank/DDBJ databases">
        <authorList>
            <person name="Sun Q."/>
            <person name="Ohkuma M."/>
        </authorList>
    </citation>
    <scope>NUCLEOTIDE SEQUENCE</scope>
    <source>
        <strain evidence="2">JCM 4125</strain>
    </source>
</reference>
<comment type="caution">
    <text evidence="2">The sequence shown here is derived from an EMBL/GenBank/DDBJ whole genome shotgun (WGS) entry which is preliminary data.</text>
</comment>
<dbReference type="AlphaFoldDB" id="A0A918LZ16"/>
<protein>
    <submittedName>
        <fullName evidence="2">Uncharacterized protein</fullName>
    </submittedName>
</protein>
<feature type="compositionally biased region" description="Acidic residues" evidence="1">
    <location>
        <begin position="1"/>
        <end position="15"/>
    </location>
</feature>
<accession>A0A918LZ16</accession>
<proteinExistence type="predicted"/>
<name>A0A918LZ16_9ACTN</name>
<feature type="region of interest" description="Disordered" evidence="1">
    <location>
        <begin position="1"/>
        <end position="55"/>
    </location>
</feature>
<organism evidence="2 3">
    <name type="scientific">Streptomyces phaeofaciens</name>
    <dbReference type="NCBI Taxonomy" id="68254"/>
    <lineage>
        <taxon>Bacteria</taxon>
        <taxon>Bacillati</taxon>
        <taxon>Actinomycetota</taxon>
        <taxon>Actinomycetes</taxon>
        <taxon>Kitasatosporales</taxon>
        <taxon>Streptomycetaceae</taxon>
        <taxon>Streptomyces</taxon>
    </lineage>
</organism>
<keyword evidence="3" id="KW-1185">Reference proteome</keyword>
<evidence type="ECO:0000313" key="2">
    <source>
        <dbReference type="EMBL" id="GGT73798.1"/>
    </source>
</evidence>
<sequence length="89" mass="9515">MAEAADVDVDNEAADDGANPRVTILPSATAHSGRGGFGGSARHSRALPDYGRDPYGERNPILPVELGCGNEQLRPPTVIWRSKSYIPTR</sequence>
<gene>
    <name evidence="2" type="ORF">GCM10010226_59760</name>
</gene>
<dbReference type="Proteomes" id="UP000646776">
    <property type="component" value="Unassembled WGS sequence"/>
</dbReference>
<reference evidence="2" key="1">
    <citation type="journal article" date="2014" name="Int. J. Syst. Evol. Microbiol.">
        <title>Complete genome sequence of Corynebacterium casei LMG S-19264T (=DSM 44701T), isolated from a smear-ripened cheese.</title>
        <authorList>
            <consortium name="US DOE Joint Genome Institute (JGI-PGF)"/>
            <person name="Walter F."/>
            <person name="Albersmeier A."/>
            <person name="Kalinowski J."/>
            <person name="Ruckert C."/>
        </authorList>
    </citation>
    <scope>NUCLEOTIDE SEQUENCE</scope>
    <source>
        <strain evidence="2">JCM 4125</strain>
    </source>
</reference>
<dbReference type="EMBL" id="BMSA01000020">
    <property type="protein sequence ID" value="GGT73798.1"/>
    <property type="molecule type" value="Genomic_DNA"/>
</dbReference>
<evidence type="ECO:0000256" key="1">
    <source>
        <dbReference type="SAM" id="MobiDB-lite"/>
    </source>
</evidence>
<evidence type="ECO:0000313" key="3">
    <source>
        <dbReference type="Proteomes" id="UP000646776"/>
    </source>
</evidence>